<proteinExistence type="predicted"/>
<dbReference type="PATRIC" id="fig|1172194.4.peg.945"/>
<dbReference type="RefSeq" id="WP_007183941.1">
    <property type="nucleotide sequence ID" value="NZ_AKGD01000001.1"/>
</dbReference>
<evidence type="ECO:0000313" key="3">
    <source>
        <dbReference type="Proteomes" id="UP000003704"/>
    </source>
</evidence>
<dbReference type="AlphaFoldDB" id="I8TAC0"/>
<dbReference type="PANTHER" id="PTHR34075">
    <property type="entry name" value="BLR3430 PROTEIN"/>
    <property type="match status" value="1"/>
</dbReference>
<dbReference type="InterPro" id="IPR052513">
    <property type="entry name" value="Thioester_dehydratase-like"/>
</dbReference>
<dbReference type="EMBL" id="AKGD01000001">
    <property type="protein sequence ID" value="EIT70848.1"/>
    <property type="molecule type" value="Genomic_DNA"/>
</dbReference>
<evidence type="ECO:0000313" key="2">
    <source>
        <dbReference type="EMBL" id="EIT70848.1"/>
    </source>
</evidence>
<gene>
    <name evidence="2" type="ORF">WQQ_09850</name>
</gene>
<dbReference type="PANTHER" id="PTHR34075:SF5">
    <property type="entry name" value="BLR3430 PROTEIN"/>
    <property type="match status" value="1"/>
</dbReference>
<dbReference type="OrthoDB" id="3182121at2"/>
<keyword evidence="3" id="KW-1185">Reference proteome</keyword>
<feature type="domain" description="ChsH2 C-terminal OB-fold" evidence="1">
    <location>
        <begin position="54"/>
        <end position="112"/>
    </location>
</feature>
<dbReference type="Pfam" id="PF01796">
    <property type="entry name" value="OB_ChsH2_C"/>
    <property type="match status" value="1"/>
</dbReference>
<dbReference type="STRING" id="1172194.WQQ_09850"/>
<sequence>MSDERTATAIHPEAQFKAFLAQGRFMIQRAKASGRYVFYPRVAEPGTGDTGLEWVEASGAGVVYSSTVVRKKPPEPSYNVALIDLAEGPRMMSRVVGIPAERVRIGMAVKAKIIDDNGSPLVVFESTAEVNT</sequence>
<name>I8TAC0_9GAMM</name>
<organism evidence="2 3">
    <name type="scientific">Hydrocarboniphaga effusa AP103</name>
    <dbReference type="NCBI Taxonomy" id="1172194"/>
    <lineage>
        <taxon>Bacteria</taxon>
        <taxon>Pseudomonadati</taxon>
        <taxon>Pseudomonadota</taxon>
        <taxon>Gammaproteobacteria</taxon>
        <taxon>Nevskiales</taxon>
        <taxon>Nevskiaceae</taxon>
        <taxon>Hydrocarboniphaga</taxon>
    </lineage>
</organism>
<protein>
    <recommendedName>
        <fullName evidence="1">ChsH2 C-terminal OB-fold domain-containing protein</fullName>
    </recommendedName>
</protein>
<dbReference type="InterPro" id="IPR012340">
    <property type="entry name" value="NA-bd_OB-fold"/>
</dbReference>
<comment type="caution">
    <text evidence="2">The sequence shown here is derived from an EMBL/GenBank/DDBJ whole genome shotgun (WGS) entry which is preliminary data.</text>
</comment>
<dbReference type="SUPFAM" id="SSF50249">
    <property type="entry name" value="Nucleic acid-binding proteins"/>
    <property type="match status" value="1"/>
</dbReference>
<evidence type="ECO:0000259" key="1">
    <source>
        <dbReference type="Pfam" id="PF01796"/>
    </source>
</evidence>
<dbReference type="Proteomes" id="UP000003704">
    <property type="component" value="Unassembled WGS sequence"/>
</dbReference>
<dbReference type="InterPro" id="IPR002878">
    <property type="entry name" value="ChsH2_C"/>
</dbReference>
<accession>I8TAC0</accession>
<reference evidence="2 3" key="1">
    <citation type="journal article" date="2012" name="J. Bacteriol.">
        <title>Genome Sequence of n-Alkane-Degrading Hydrocarboniphaga effusa Strain AP103T (ATCC BAA-332T).</title>
        <authorList>
            <person name="Chang H.K."/>
            <person name="Zylstra G.J."/>
            <person name="Chae J.C."/>
        </authorList>
    </citation>
    <scope>NUCLEOTIDE SEQUENCE [LARGE SCALE GENOMIC DNA]</scope>
    <source>
        <strain evidence="2 3">AP103</strain>
    </source>
</reference>